<keyword evidence="1" id="KW-0540">Nuclease</keyword>
<keyword evidence="1" id="KW-0378">Hydrolase</keyword>
<comment type="caution">
    <text evidence="1">The sequence shown here is derived from an EMBL/GenBank/DDBJ whole genome shotgun (WGS) entry which is preliminary data.</text>
</comment>
<keyword evidence="2" id="KW-1185">Reference proteome</keyword>
<proteinExistence type="predicted"/>
<sequence length="292" mass="33259">MNKIFLQITLILFYFLTLPVYAQPFKIATWNIEWLLSLQDKQNFKVPSGLALRNAQDFKKLAFYTQKLNADIIALQEIGSLQTLQSIFPNNQYVFFITGDTIAQHTALAVRNNFFDRIQRNSDLTELGHISPPHPLRSGLDITIYKNNHSFRILVVHLKSGCRDQLLNSKKTACLILKQQHPILKKWISDRLNEHQAFIIIGDFNRVLSAHDPFFDTLTSTSPDTHLTIPTAGMATPCGDGNYFIDGFILDPQASHWLVPNSLRVMVYKEQGNETPKTLSDHCPVSIQLEIP</sequence>
<accession>A0ABT6Q1G5</accession>
<organism evidence="1 2">
    <name type="scientific">Commensalibacter oyaizuii</name>
    <dbReference type="NCBI Taxonomy" id="3043873"/>
    <lineage>
        <taxon>Bacteria</taxon>
        <taxon>Pseudomonadati</taxon>
        <taxon>Pseudomonadota</taxon>
        <taxon>Alphaproteobacteria</taxon>
        <taxon>Acetobacterales</taxon>
        <taxon>Acetobacteraceae</taxon>
    </lineage>
</organism>
<name>A0ABT6Q1G5_9PROT</name>
<reference evidence="1" key="1">
    <citation type="submission" date="2023-05" db="EMBL/GenBank/DDBJ databases">
        <title>Whole genome sequence of Commensalibacter sp.</title>
        <authorList>
            <person name="Charoenyingcharoen P."/>
            <person name="Yukphan P."/>
        </authorList>
    </citation>
    <scope>NUCLEOTIDE SEQUENCE</scope>
    <source>
        <strain evidence="1">TBRC 16381</strain>
    </source>
</reference>
<dbReference type="Proteomes" id="UP001431634">
    <property type="component" value="Unassembled WGS sequence"/>
</dbReference>
<dbReference type="GO" id="GO:0004519">
    <property type="term" value="F:endonuclease activity"/>
    <property type="evidence" value="ECO:0007669"/>
    <property type="project" value="UniProtKB-KW"/>
</dbReference>
<dbReference type="RefSeq" id="WP_281447715.1">
    <property type="nucleotide sequence ID" value="NZ_JASBAO010000001.1"/>
</dbReference>
<dbReference type="SUPFAM" id="SSF56219">
    <property type="entry name" value="DNase I-like"/>
    <property type="match status" value="1"/>
</dbReference>
<dbReference type="InterPro" id="IPR036691">
    <property type="entry name" value="Endo/exonu/phosph_ase_sf"/>
</dbReference>
<dbReference type="Gene3D" id="3.60.10.10">
    <property type="entry name" value="Endonuclease/exonuclease/phosphatase"/>
    <property type="match status" value="1"/>
</dbReference>
<keyword evidence="1" id="KW-0255">Endonuclease</keyword>
<protein>
    <submittedName>
        <fullName evidence="1">Endonuclease/exonuclease/phosphatase family protein</fullName>
    </submittedName>
</protein>
<evidence type="ECO:0000313" key="2">
    <source>
        <dbReference type="Proteomes" id="UP001431634"/>
    </source>
</evidence>
<gene>
    <name evidence="1" type="ORF">QJV27_04160</name>
</gene>
<dbReference type="EMBL" id="JASBAO010000001">
    <property type="protein sequence ID" value="MDI2090581.1"/>
    <property type="molecule type" value="Genomic_DNA"/>
</dbReference>
<evidence type="ECO:0000313" key="1">
    <source>
        <dbReference type="EMBL" id="MDI2090581.1"/>
    </source>
</evidence>